<feature type="transmembrane region" description="Helical" evidence="1">
    <location>
        <begin position="21"/>
        <end position="39"/>
    </location>
</feature>
<keyword evidence="1" id="KW-1133">Transmembrane helix</keyword>
<evidence type="ECO:0008006" key="4">
    <source>
        <dbReference type="Google" id="ProtNLM"/>
    </source>
</evidence>
<gene>
    <name evidence="2" type="ORF">CYQ91_24250</name>
</gene>
<evidence type="ECO:0000313" key="3">
    <source>
        <dbReference type="Proteomes" id="UP000283878"/>
    </source>
</evidence>
<keyword evidence="1" id="KW-0472">Membrane</keyword>
<dbReference type="Proteomes" id="UP000283878">
    <property type="component" value="Unassembled WGS sequence"/>
</dbReference>
<feature type="transmembrane region" description="Helical" evidence="1">
    <location>
        <begin position="51"/>
        <end position="73"/>
    </location>
</feature>
<dbReference type="EMBL" id="PKPZ01000050">
    <property type="protein sequence ID" value="RPB31675.1"/>
    <property type="molecule type" value="Genomic_DNA"/>
</dbReference>
<accession>A0AAX1XFY8</accession>
<reference evidence="2 3" key="1">
    <citation type="journal article" date="2018" name="AMB Express">
        <title>Occurrence and significance of pathogenicity and fitness islands in environmental vibrios.</title>
        <authorList>
            <person name="Klein S."/>
            <person name="Pipes S."/>
            <person name="Lovell C.R."/>
        </authorList>
    </citation>
    <scope>NUCLEOTIDE SEQUENCE [LARGE SCALE GENOMIC DNA]</scope>
    <source>
        <strain evidence="2 3">JBS-8-11-1</strain>
    </source>
</reference>
<keyword evidence="1" id="KW-0812">Transmembrane</keyword>
<evidence type="ECO:0000256" key="1">
    <source>
        <dbReference type="SAM" id="Phobius"/>
    </source>
</evidence>
<comment type="caution">
    <text evidence="2">The sequence shown here is derived from an EMBL/GenBank/DDBJ whole genome shotgun (WGS) entry which is preliminary data.</text>
</comment>
<sequence>MERKKQVQWLKIQKRGFLRHCLTHGFAFCVPFIFGTAFVQNDFYLNLSPFISYRLYLVTVIGAVFLAGSDWVFKSRQYQKHRKNLLRKNVS</sequence>
<organism evidence="2 3">
    <name type="scientific">Vibrio diabolicus</name>
    <dbReference type="NCBI Taxonomy" id="50719"/>
    <lineage>
        <taxon>Bacteria</taxon>
        <taxon>Pseudomonadati</taxon>
        <taxon>Pseudomonadota</taxon>
        <taxon>Gammaproteobacteria</taxon>
        <taxon>Vibrionales</taxon>
        <taxon>Vibrionaceae</taxon>
        <taxon>Vibrio</taxon>
        <taxon>Vibrio diabolicus subgroup</taxon>
    </lineage>
</organism>
<evidence type="ECO:0000313" key="2">
    <source>
        <dbReference type="EMBL" id="RPB31675.1"/>
    </source>
</evidence>
<dbReference type="AlphaFoldDB" id="A0AAX1XFY8"/>
<name>A0AAX1XFY8_9VIBR</name>
<proteinExistence type="predicted"/>
<protein>
    <recommendedName>
        <fullName evidence="4">DUF3265 domain-containing protein</fullName>
    </recommendedName>
</protein>